<sequence>MTPALMGDDGVAAGAAGRSLHDTAVLNGDAACVAQARRRAAGFLDLARAEHGVPVSRRACDLLQLVVSELVTNACKYAGGPIRLDLRIASGLVEVAVRDGNPALPVVGTADASRVGRHGLEIVSAVCRSFEAVAEAAGKRLTARLPLTEGAAA</sequence>
<reference evidence="3" key="1">
    <citation type="submission" date="2016-10" db="EMBL/GenBank/DDBJ databases">
        <title>Genome sequence of Streptomyces mangrovisoli MUSC 149.</title>
        <authorList>
            <person name="Lee L.-H."/>
            <person name="Ser H.-L."/>
        </authorList>
    </citation>
    <scope>NUCLEOTIDE SEQUENCE [LARGE SCALE GENOMIC DNA]</scope>
    <source>
        <strain evidence="3">MUSC 149</strain>
    </source>
</reference>
<dbReference type="InterPro" id="IPR036890">
    <property type="entry name" value="HATPase_C_sf"/>
</dbReference>
<dbReference type="Proteomes" id="UP000034196">
    <property type="component" value="Unassembled WGS sequence"/>
</dbReference>
<accession>A0A1J4NP90</accession>
<dbReference type="GO" id="GO:0004674">
    <property type="term" value="F:protein serine/threonine kinase activity"/>
    <property type="evidence" value="ECO:0007669"/>
    <property type="project" value="UniProtKB-KW"/>
</dbReference>
<dbReference type="PANTHER" id="PTHR35526">
    <property type="entry name" value="ANTI-SIGMA-F FACTOR RSBW-RELATED"/>
    <property type="match status" value="1"/>
</dbReference>
<dbReference type="STRING" id="1428628.WN71_030545"/>
<keyword evidence="1" id="KW-0723">Serine/threonine-protein kinase</keyword>
<protein>
    <submittedName>
        <fullName evidence="3">ATP-binding protein</fullName>
    </submittedName>
</protein>
<evidence type="ECO:0000259" key="2">
    <source>
        <dbReference type="Pfam" id="PF13581"/>
    </source>
</evidence>
<dbReference type="InterPro" id="IPR003594">
    <property type="entry name" value="HATPase_dom"/>
</dbReference>
<dbReference type="InterPro" id="IPR050267">
    <property type="entry name" value="Anti-sigma-factor_SerPK"/>
</dbReference>
<name>A0A1J4NP90_9ACTN</name>
<dbReference type="RefSeq" id="WP_052743189.1">
    <property type="nucleotide sequence ID" value="NZ_LAVA02000087.1"/>
</dbReference>
<dbReference type="Pfam" id="PF13581">
    <property type="entry name" value="HATPase_c_2"/>
    <property type="match status" value="1"/>
</dbReference>
<dbReference type="EMBL" id="LAVA02000087">
    <property type="protein sequence ID" value="OIJ64123.1"/>
    <property type="molecule type" value="Genomic_DNA"/>
</dbReference>
<evidence type="ECO:0000313" key="3">
    <source>
        <dbReference type="EMBL" id="OIJ64123.1"/>
    </source>
</evidence>
<dbReference type="SUPFAM" id="SSF55874">
    <property type="entry name" value="ATPase domain of HSP90 chaperone/DNA topoisomerase II/histidine kinase"/>
    <property type="match status" value="1"/>
</dbReference>
<keyword evidence="1" id="KW-0808">Transferase</keyword>
<dbReference type="PANTHER" id="PTHR35526:SF3">
    <property type="entry name" value="ANTI-SIGMA-F FACTOR RSBW"/>
    <property type="match status" value="1"/>
</dbReference>
<gene>
    <name evidence="3" type="ORF">WN71_030545</name>
</gene>
<keyword evidence="3" id="KW-0547">Nucleotide-binding</keyword>
<evidence type="ECO:0000313" key="4">
    <source>
        <dbReference type="Proteomes" id="UP000034196"/>
    </source>
</evidence>
<keyword evidence="3" id="KW-0067">ATP-binding</keyword>
<keyword evidence="1" id="KW-0418">Kinase</keyword>
<dbReference type="AlphaFoldDB" id="A0A1J4NP90"/>
<evidence type="ECO:0000256" key="1">
    <source>
        <dbReference type="ARBA" id="ARBA00022527"/>
    </source>
</evidence>
<dbReference type="Gene3D" id="3.30.565.10">
    <property type="entry name" value="Histidine kinase-like ATPase, C-terminal domain"/>
    <property type="match status" value="1"/>
</dbReference>
<dbReference type="GO" id="GO:0005524">
    <property type="term" value="F:ATP binding"/>
    <property type="evidence" value="ECO:0007669"/>
    <property type="project" value="UniProtKB-KW"/>
</dbReference>
<comment type="caution">
    <text evidence="3">The sequence shown here is derived from an EMBL/GenBank/DDBJ whole genome shotgun (WGS) entry which is preliminary data.</text>
</comment>
<organism evidence="3 4">
    <name type="scientific">Streptomyces mangrovisoli</name>
    <dbReference type="NCBI Taxonomy" id="1428628"/>
    <lineage>
        <taxon>Bacteria</taxon>
        <taxon>Bacillati</taxon>
        <taxon>Actinomycetota</taxon>
        <taxon>Actinomycetes</taxon>
        <taxon>Kitasatosporales</taxon>
        <taxon>Streptomycetaceae</taxon>
        <taxon>Streptomyces</taxon>
    </lineage>
</organism>
<dbReference type="CDD" id="cd16936">
    <property type="entry name" value="HATPase_RsbW-like"/>
    <property type="match status" value="1"/>
</dbReference>
<keyword evidence="4" id="KW-1185">Reference proteome</keyword>
<feature type="domain" description="Histidine kinase/HSP90-like ATPase" evidence="2">
    <location>
        <begin position="33"/>
        <end position="144"/>
    </location>
</feature>
<proteinExistence type="predicted"/>